<dbReference type="Proteomes" id="UP000051952">
    <property type="component" value="Unassembled WGS sequence"/>
</dbReference>
<proteinExistence type="predicted"/>
<accession>A0A0S4J085</accession>
<keyword evidence="1 2" id="KW-0812">Transmembrane</keyword>
<keyword evidence="3" id="KW-1185">Reference proteome</keyword>
<gene>
    <name evidence="2" type="ORF">BSAL_05335</name>
</gene>
<dbReference type="VEuPathDB" id="TriTrypDB:BSAL_05335"/>
<reference evidence="3" key="1">
    <citation type="submission" date="2015-09" db="EMBL/GenBank/DDBJ databases">
        <authorList>
            <consortium name="Pathogen Informatics"/>
        </authorList>
    </citation>
    <scope>NUCLEOTIDE SEQUENCE [LARGE SCALE GENOMIC DNA]</scope>
    <source>
        <strain evidence="3">Lake Konstanz</strain>
    </source>
</reference>
<keyword evidence="1" id="KW-1133">Transmembrane helix</keyword>
<evidence type="ECO:0000313" key="2">
    <source>
        <dbReference type="EMBL" id="CUG38335.1"/>
    </source>
</evidence>
<evidence type="ECO:0000313" key="3">
    <source>
        <dbReference type="Proteomes" id="UP000051952"/>
    </source>
</evidence>
<name>A0A0S4J085_BODSA</name>
<feature type="transmembrane region" description="Helical" evidence="1">
    <location>
        <begin position="12"/>
        <end position="30"/>
    </location>
</feature>
<protein>
    <submittedName>
        <fullName evidence="2">Transmembrane protein, putative</fullName>
    </submittedName>
</protein>
<keyword evidence="1" id="KW-0472">Membrane</keyword>
<evidence type="ECO:0000256" key="1">
    <source>
        <dbReference type="SAM" id="Phobius"/>
    </source>
</evidence>
<sequence length="137" mass="15193">MRQLPSLRPVDWLLVVTSLIIVFCNTIIVPTESTTNTPSSATTPNAEEKMMQIAKHQRMLHSAAVALEVQLAQLLTTITQLRSTHASNAQDDDATLRQTLLQRSQHVIADTHTALLERISAVRDEVEQARKTTLSQA</sequence>
<dbReference type="EMBL" id="CYKH01000781">
    <property type="protein sequence ID" value="CUG38335.1"/>
    <property type="molecule type" value="Genomic_DNA"/>
</dbReference>
<organism evidence="2 3">
    <name type="scientific">Bodo saltans</name>
    <name type="common">Flagellated protozoan</name>
    <dbReference type="NCBI Taxonomy" id="75058"/>
    <lineage>
        <taxon>Eukaryota</taxon>
        <taxon>Discoba</taxon>
        <taxon>Euglenozoa</taxon>
        <taxon>Kinetoplastea</taxon>
        <taxon>Metakinetoplastina</taxon>
        <taxon>Eubodonida</taxon>
        <taxon>Bodonidae</taxon>
        <taxon>Bodo</taxon>
    </lineage>
</organism>
<dbReference type="AlphaFoldDB" id="A0A0S4J085"/>